<protein>
    <recommendedName>
        <fullName evidence="3">Polyketide cyclase/dehydrase/lipid transport protein</fullName>
    </recommendedName>
</protein>
<evidence type="ECO:0000313" key="1">
    <source>
        <dbReference type="EMBL" id="TQI94378.1"/>
    </source>
</evidence>
<comment type="caution">
    <text evidence="1">The sequence shown here is derived from an EMBL/GenBank/DDBJ whole genome shotgun (WGS) entry which is preliminary data.</text>
</comment>
<accession>A0A542CU80</accession>
<dbReference type="Proteomes" id="UP000320876">
    <property type="component" value="Unassembled WGS sequence"/>
</dbReference>
<evidence type="ECO:0000313" key="2">
    <source>
        <dbReference type="Proteomes" id="UP000320876"/>
    </source>
</evidence>
<proteinExistence type="predicted"/>
<evidence type="ECO:0008006" key="3">
    <source>
        <dbReference type="Google" id="ProtNLM"/>
    </source>
</evidence>
<dbReference type="RefSeq" id="WP_142003611.1">
    <property type="nucleotide sequence ID" value="NZ_VFML01000002.1"/>
</dbReference>
<reference evidence="1 2" key="1">
    <citation type="submission" date="2019-06" db="EMBL/GenBank/DDBJ databases">
        <title>Sequencing the genomes of 1000 actinobacteria strains.</title>
        <authorList>
            <person name="Klenk H.-P."/>
        </authorList>
    </citation>
    <scope>NUCLEOTIDE SEQUENCE [LARGE SCALE GENOMIC DNA]</scope>
    <source>
        <strain evidence="1 2">DSM 45679</strain>
    </source>
</reference>
<dbReference type="AlphaFoldDB" id="A0A542CU80"/>
<name>A0A542CU80_AMYCI</name>
<keyword evidence="2" id="KW-1185">Reference proteome</keyword>
<dbReference type="SUPFAM" id="SSF55961">
    <property type="entry name" value="Bet v1-like"/>
    <property type="match status" value="1"/>
</dbReference>
<gene>
    <name evidence="1" type="ORF">FB471_6543</name>
</gene>
<sequence length="168" mass="19023">MGVVNLHTRRLPGSQGEVGALIDGLAGEGDRLWPSEQWPAMRLDRPLGAGAAGGHGPIRYRVESYTPGVWVRFRFTAPRGFDGFHEFTLRRADPGRTELRHLMVVRLRGPARFTYPLVWGPLHDAVLEDALDRAELELTGRVPAPARWSRYVRLLRGVLSRRQRSRPR</sequence>
<organism evidence="1 2">
    <name type="scientific">Amycolatopsis cihanbeyliensis</name>
    <dbReference type="NCBI Taxonomy" id="1128664"/>
    <lineage>
        <taxon>Bacteria</taxon>
        <taxon>Bacillati</taxon>
        <taxon>Actinomycetota</taxon>
        <taxon>Actinomycetes</taxon>
        <taxon>Pseudonocardiales</taxon>
        <taxon>Pseudonocardiaceae</taxon>
        <taxon>Amycolatopsis</taxon>
    </lineage>
</organism>
<dbReference type="EMBL" id="VFML01000002">
    <property type="protein sequence ID" value="TQI94378.1"/>
    <property type="molecule type" value="Genomic_DNA"/>
</dbReference>
<dbReference type="OrthoDB" id="7067492at2"/>